<evidence type="ECO:0000256" key="6">
    <source>
        <dbReference type="ARBA" id="ARBA00023015"/>
    </source>
</evidence>
<feature type="region of interest" description="Disordered" evidence="10">
    <location>
        <begin position="23"/>
        <end position="70"/>
    </location>
</feature>
<feature type="domain" description="Zn(2)-C6 fungal-type" evidence="11">
    <location>
        <begin position="72"/>
        <end position="103"/>
    </location>
</feature>
<gene>
    <name evidence="12" type="primary">ERT1</name>
    <name evidence="12" type="ORF">H4R26_000541</name>
</gene>
<dbReference type="Pfam" id="PF00172">
    <property type="entry name" value="Zn_clus"/>
    <property type="match status" value="1"/>
</dbReference>
<feature type="region of interest" description="Disordered" evidence="10">
    <location>
        <begin position="146"/>
        <end position="197"/>
    </location>
</feature>
<dbReference type="Gene3D" id="4.10.240.10">
    <property type="entry name" value="Zn(2)-C6 fungal-type DNA-binding domain"/>
    <property type="match status" value="1"/>
</dbReference>
<dbReference type="InterPro" id="IPR056751">
    <property type="entry name" value="PAS_13"/>
</dbReference>
<dbReference type="SUPFAM" id="SSF57701">
    <property type="entry name" value="Zn2/Cys6 DNA-binding domain"/>
    <property type="match status" value="1"/>
</dbReference>
<keyword evidence="8" id="KW-0804">Transcription</keyword>
<reference evidence="12" key="1">
    <citation type="submission" date="2022-07" db="EMBL/GenBank/DDBJ databases">
        <title>Phylogenomic reconstructions and comparative analyses of Kickxellomycotina fungi.</title>
        <authorList>
            <person name="Reynolds N.K."/>
            <person name="Stajich J.E."/>
            <person name="Barry K."/>
            <person name="Grigoriev I.V."/>
            <person name="Crous P."/>
            <person name="Smith M.E."/>
        </authorList>
    </citation>
    <scope>NUCLEOTIDE SEQUENCE</scope>
    <source>
        <strain evidence="12">IMI 214461</strain>
    </source>
</reference>
<proteinExistence type="inferred from homology"/>
<dbReference type="PANTHER" id="PTHR47659">
    <property type="entry name" value="ZN(II)2CYS6 TRANSCRIPTION FACTOR (EUROFUNG)-RELATED"/>
    <property type="match status" value="1"/>
</dbReference>
<evidence type="ECO:0000256" key="2">
    <source>
        <dbReference type="ARBA" id="ARBA00010855"/>
    </source>
</evidence>
<dbReference type="InterPro" id="IPR050335">
    <property type="entry name" value="ERT1_acuK_gluconeogen_tf"/>
</dbReference>
<evidence type="ECO:0000256" key="5">
    <source>
        <dbReference type="ARBA" id="ARBA00022833"/>
    </source>
</evidence>
<keyword evidence="7" id="KW-0238">DNA-binding</keyword>
<dbReference type="GO" id="GO:0005634">
    <property type="term" value="C:nucleus"/>
    <property type="evidence" value="ECO:0007669"/>
    <property type="project" value="UniProtKB-SubCell"/>
</dbReference>
<dbReference type="PROSITE" id="PS50048">
    <property type="entry name" value="ZN2_CY6_FUNGAL_2"/>
    <property type="match status" value="1"/>
</dbReference>
<evidence type="ECO:0000256" key="1">
    <source>
        <dbReference type="ARBA" id="ARBA00004123"/>
    </source>
</evidence>
<feature type="compositionally biased region" description="Low complexity" evidence="10">
    <location>
        <begin position="147"/>
        <end position="175"/>
    </location>
</feature>
<comment type="subcellular location">
    <subcellularLocation>
        <location evidence="1">Nucleus</location>
    </subcellularLocation>
</comment>
<dbReference type="GO" id="GO:0006094">
    <property type="term" value="P:gluconeogenesis"/>
    <property type="evidence" value="ECO:0007669"/>
    <property type="project" value="UniProtKB-KW"/>
</dbReference>
<keyword evidence="9" id="KW-0539">Nucleus</keyword>
<evidence type="ECO:0000256" key="10">
    <source>
        <dbReference type="SAM" id="MobiDB-lite"/>
    </source>
</evidence>
<feature type="compositionally biased region" description="Polar residues" evidence="10">
    <location>
        <begin position="351"/>
        <end position="360"/>
    </location>
</feature>
<keyword evidence="6" id="KW-0805">Transcription regulation</keyword>
<dbReference type="SMART" id="SM00066">
    <property type="entry name" value="GAL4"/>
    <property type="match status" value="1"/>
</dbReference>
<comment type="caution">
    <text evidence="12">The sequence shown here is derived from an EMBL/GenBank/DDBJ whole genome shotgun (WGS) entry which is preliminary data.</text>
</comment>
<dbReference type="GO" id="GO:0009267">
    <property type="term" value="P:cellular response to starvation"/>
    <property type="evidence" value="ECO:0007669"/>
    <property type="project" value="TreeGrafter"/>
</dbReference>
<evidence type="ECO:0000256" key="4">
    <source>
        <dbReference type="ARBA" id="ARBA00022723"/>
    </source>
</evidence>
<dbReference type="GO" id="GO:0008270">
    <property type="term" value="F:zinc ion binding"/>
    <property type="evidence" value="ECO:0007669"/>
    <property type="project" value="InterPro"/>
</dbReference>
<evidence type="ECO:0000256" key="8">
    <source>
        <dbReference type="ARBA" id="ARBA00023163"/>
    </source>
</evidence>
<dbReference type="CDD" id="cd00067">
    <property type="entry name" value="GAL4"/>
    <property type="match status" value="1"/>
</dbReference>
<sequence length="597" mass="64789">MSRQQQHQSSIAYLSTAVAAEAQLHPANSDTDCQQRGAGPVSPGSGGSTAGPRGEETRAKRAKRRKRKTVRACNHCQRSHLTCDESRPCTRCVKRGMGETCVDGARKRAKYLLDAGEQANHAMVEEPAEASVAGPIEASIPAPLHEQPLSQPHQQRQQQQYRQQQQLQTMAQMSALSPPLSSPTFASTSGSRSLAAPVPSADLGVVSPAPLGVTGLHTTPSAANFGSEAINLEYMFLSSMLAYPQFAPSALPPAMEGTAVDAASGMQGQCPAIGPGVVASIPSALWATQPTVPLPPLLSPPQHNPAALISPPPVNDAQAAVDRGAFDGGLALGRQHYEQWPPRSMVRDRTAQTANGTQPHGSAPQKTAAAQPSPPPHAQIVSDDTHHPLSRPPTTGPAVYGLNPVYPQSPAEVYSSVTEPYKYYNGFHFFFRHISGRMDKKDIMRVSRAIAHFRPSLVAQLRNLTRDDLIFMEKSFQRALMEYEKLIVFIGTPTVVWRRSGEIALVGKEFSILTQWDRQLLMSGNKFIFELMDTKSAVVYWEQFAVHAFENSEHSVMSECRLVRPDGVAVPCAFSFTIKRDLFGIPMAIIGNFLPIL</sequence>
<keyword evidence="4" id="KW-0479">Metal-binding</keyword>
<dbReference type="Pfam" id="PF24990">
    <property type="entry name" value="PAS_13"/>
    <property type="match status" value="2"/>
</dbReference>
<evidence type="ECO:0000313" key="13">
    <source>
        <dbReference type="Proteomes" id="UP001150907"/>
    </source>
</evidence>
<organism evidence="12 13">
    <name type="scientific">Coemansia thaxteri</name>
    <dbReference type="NCBI Taxonomy" id="2663907"/>
    <lineage>
        <taxon>Eukaryota</taxon>
        <taxon>Fungi</taxon>
        <taxon>Fungi incertae sedis</taxon>
        <taxon>Zoopagomycota</taxon>
        <taxon>Kickxellomycotina</taxon>
        <taxon>Kickxellomycetes</taxon>
        <taxon>Kickxellales</taxon>
        <taxon>Kickxellaceae</taxon>
        <taxon>Coemansia</taxon>
    </lineage>
</organism>
<dbReference type="GO" id="GO:0000981">
    <property type="term" value="F:DNA-binding transcription factor activity, RNA polymerase II-specific"/>
    <property type="evidence" value="ECO:0007669"/>
    <property type="project" value="InterPro"/>
</dbReference>
<dbReference type="AlphaFoldDB" id="A0A9W8BII4"/>
<keyword evidence="13" id="KW-1185">Reference proteome</keyword>
<name>A0A9W8BII4_9FUNG</name>
<evidence type="ECO:0000256" key="3">
    <source>
        <dbReference type="ARBA" id="ARBA00022432"/>
    </source>
</evidence>
<dbReference type="PANTHER" id="PTHR47659:SF1">
    <property type="entry name" value="TRANSCRIPTION ACTIVATOR OF GLUCONEOGENESIS ERT1"/>
    <property type="match status" value="1"/>
</dbReference>
<keyword evidence="5" id="KW-0862">Zinc</keyword>
<accession>A0A9W8BII4</accession>
<evidence type="ECO:0000259" key="11">
    <source>
        <dbReference type="PROSITE" id="PS50048"/>
    </source>
</evidence>
<feature type="compositionally biased region" description="Basic residues" evidence="10">
    <location>
        <begin position="60"/>
        <end position="70"/>
    </location>
</feature>
<dbReference type="OrthoDB" id="2538135at2759"/>
<feature type="compositionally biased region" description="Polar residues" evidence="10">
    <location>
        <begin position="182"/>
        <end position="192"/>
    </location>
</feature>
<evidence type="ECO:0000313" key="12">
    <source>
        <dbReference type="EMBL" id="KAJ2007873.1"/>
    </source>
</evidence>
<evidence type="ECO:0000256" key="9">
    <source>
        <dbReference type="ARBA" id="ARBA00023242"/>
    </source>
</evidence>
<dbReference type="InterPro" id="IPR001138">
    <property type="entry name" value="Zn2Cys6_DnaBD"/>
</dbReference>
<feature type="region of interest" description="Disordered" evidence="10">
    <location>
        <begin position="297"/>
        <end position="319"/>
    </location>
</feature>
<dbReference type="Proteomes" id="UP001150907">
    <property type="component" value="Unassembled WGS sequence"/>
</dbReference>
<dbReference type="InterPro" id="IPR036864">
    <property type="entry name" value="Zn2-C6_fun-type_DNA-bd_sf"/>
</dbReference>
<comment type="similarity">
    <text evidence="2">Belongs to the ERT1/acuK family.</text>
</comment>
<keyword evidence="3" id="KW-0312">Gluconeogenesis</keyword>
<dbReference type="GO" id="GO:0000977">
    <property type="term" value="F:RNA polymerase II transcription regulatory region sequence-specific DNA binding"/>
    <property type="evidence" value="ECO:0007669"/>
    <property type="project" value="TreeGrafter"/>
</dbReference>
<evidence type="ECO:0000256" key="7">
    <source>
        <dbReference type="ARBA" id="ARBA00023125"/>
    </source>
</evidence>
<dbReference type="EMBL" id="JANBQF010000016">
    <property type="protein sequence ID" value="KAJ2007873.1"/>
    <property type="molecule type" value="Genomic_DNA"/>
</dbReference>
<protein>
    <submittedName>
        <fullName evidence="12">Transcriptional regulator of nonfermentable carbon utilization</fullName>
    </submittedName>
</protein>
<feature type="region of interest" description="Disordered" evidence="10">
    <location>
        <begin position="337"/>
        <end position="402"/>
    </location>
</feature>